<dbReference type="EMBL" id="BBMT01000019">
    <property type="protein sequence ID" value="GAL37642.1"/>
    <property type="molecule type" value="Genomic_DNA"/>
</dbReference>
<sequence>MHVTLVEINVKPDMVERFKEVFLPNHLGSIAEEGNLRFDVLQDEEEPTRFVIYEAYRDEAAMLAHKQTPHYLQCVEDLKPIMTGARTKRLYHGLMLDS</sequence>
<keyword evidence="5" id="KW-1185">Reference proteome</keyword>
<evidence type="ECO:0000256" key="1">
    <source>
        <dbReference type="ARBA" id="ARBA00022490"/>
    </source>
</evidence>
<dbReference type="SUPFAM" id="SSF54909">
    <property type="entry name" value="Dimeric alpha+beta barrel"/>
    <property type="match status" value="1"/>
</dbReference>
<proteinExistence type="predicted"/>
<protein>
    <submittedName>
        <fullName evidence="4">Autoinducer 2 (AI-2) modifying protein LsrG</fullName>
    </submittedName>
</protein>
<dbReference type="PANTHER" id="PTHR33336:SF1">
    <property type="entry name" value="(4S)-4-HYDROXY-5-PHOSPHONOOXYPENTANE-2,3-DIONE ISOMERASE"/>
    <property type="match status" value="1"/>
</dbReference>
<reference evidence="4 5" key="1">
    <citation type="submission" date="2014-09" db="EMBL/GenBank/DDBJ databases">
        <title>Vibrio maritimus JCM 19240. (C210) whole genome shotgun sequence.</title>
        <authorList>
            <person name="Sawabe T."/>
            <person name="Meirelles P."/>
            <person name="Nakanishi M."/>
            <person name="Sayaka M."/>
            <person name="Hattori M."/>
            <person name="Ohkuma M."/>
        </authorList>
    </citation>
    <scope>NUCLEOTIDE SEQUENCE [LARGE SCALE GENOMIC DNA]</scope>
    <source>
        <strain evidence="4 5">JCM 19240</strain>
    </source>
</reference>
<keyword evidence="2" id="KW-0413">Isomerase</keyword>
<dbReference type="FunFam" id="3.30.70.100:FF:000016">
    <property type="entry name" value="(4S)-4-hydroxy-5-phosphonooxypentane-2,3-dione isomerase"/>
    <property type="match status" value="1"/>
</dbReference>
<comment type="caution">
    <text evidence="4">The sequence shown here is derived from an EMBL/GenBank/DDBJ whole genome shotgun (WGS) entry which is preliminary data.</text>
</comment>
<dbReference type="Pfam" id="PF03992">
    <property type="entry name" value="ABM"/>
    <property type="match status" value="1"/>
</dbReference>
<dbReference type="GO" id="GO:0016491">
    <property type="term" value="F:oxidoreductase activity"/>
    <property type="evidence" value="ECO:0007669"/>
    <property type="project" value="TreeGrafter"/>
</dbReference>
<organism evidence="4 5">
    <name type="scientific">Vibrio maritimus</name>
    <dbReference type="NCBI Taxonomy" id="990268"/>
    <lineage>
        <taxon>Bacteria</taxon>
        <taxon>Pseudomonadati</taxon>
        <taxon>Pseudomonadota</taxon>
        <taxon>Gammaproteobacteria</taxon>
        <taxon>Vibrionales</taxon>
        <taxon>Vibrionaceae</taxon>
        <taxon>Vibrio</taxon>
    </lineage>
</organism>
<dbReference type="InterPro" id="IPR007138">
    <property type="entry name" value="ABM_dom"/>
</dbReference>
<evidence type="ECO:0000313" key="4">
    <source>
        <dbReference type="EMBL" id="GAL37642.1"/>
    </source>
</evidence>
<dbReference type="GO" id="GO:0016853">
    <property type="term" value="F:isomerase activity"/>
    <property type="evidence" value="ECO:0007669"/>
    <property type="project" value="UniProtKB-KW"/>
</dbReference>
<dbReference type="PROSITE" id="PS51725">
    <property type="entry name" value="ABM"/>
    <property type="match status" value="1"/>
</dbReference>
<dbReference type="InterPro" id="IPR011008">
    <property type="entry name" value="Dimeric_a/b-barrel"/>
</dbReference>
<dbReference type="Proteomes" id="UP000029224">
    <property type="component" value="Unassembled WGS sequence"/>
</dbReference>
<name>A0A090U3Z4_9VIBR</name>
<dbReference type="Gene3D" id="3.30.70.100">
    <property type="match status" value="1"/>
</dbReference>
<feature type="domain" description="ABM" evidence="3">
    <location>
        <begin position="2"/>
        <end position="90"/>
    </location>
</feature>
<evidence type="ECO:0000256" key="2">
    <source>
        <dbReference type="ARBA" id="ARBA00023235"/>
    </source>
</evidence>
<accession>A0A090U3Z4</accession>
<dbReference type="InterPro" id="IPR050744">
    <property type="entry name" value="AI-2_Isomerase_LsrG"/>
</dbReference>
<gene>
    <name evidence="4" type="ORF">JCM19240_6820</name>
</gene>
<dbReference type="NCBIfam" id="NF007791">
    <property type="entry name" value="PRK10486.1"/>
    <property type="match status" value="1"/>
</dbReference>
<dbReference type="OrthoDB" id="9812754at2"/>
<dbReference type="PANTHER" id="PTHR33336">
    <property type="entry name" value="QUINOL MONOOXYGENASE YGIN-RELATED"/>
    <property type="match status" value="1"/>
</dbReference>
<dbReference type="GO" id="GO:0005829">
    <property type="term" value="C:cytosol"/>
    <property type="evidence" value="ECO:0007669"/>
    <property type="project" value="TreeGrafter"/>
</dbReference>
<keyword evidence="1" id="KW-0963">Cytoplasm</keyword>
<evidence type="ECO:0000313" key="5">
    <source>
        <dbReference type="Proteomes" id="UP000029224"/>
    </source>
</evidence>
<reference evidence="4 5" key="2">
    <citation type="submission" date="2014-09" db="EMBL/GenBank/DDBJ databases">
        <authorList>
            <consortium name="NBRP consortium"/>
            <person name="Sawabe T."/>
            <person name="Meirelles P."/>
            <person name="Nakanishi M."/>
            <person name="Sayaka M."/>
            <person name="Hattori M."/>
            <person name="Ohkuma M."/>
        </authorList>
    </citation>
    <scope>NUCLEOTIDE SEQUENCE [LARGE SCALE GENOMIC DNA]</scope>
    <source>
        <strain evidence="4 5">JCM 19240</strain>
    </source>
</reference>
<dbReference type="AlphaFoldDB" id="A0A090U3Z4"/>
<evidence type="ECO:0000259" key="3">
    <source>
        <dbReference type="PROSITE" id="PS51725"/>
    </source>
</evidence>